<name>A0AAN8P3M6_POLSC</name>
<evidence type="ECO:0000313" key="2">
    <source>
        <dbReference type="EMBL" id="KAK6629935.1"/>
    </source>
</evidence>
<organism evidence="2 3">
    <name type="scientific">Polyplax serrata</name>
    <name type="common">Common mouse louse</name>
    <dbReference type="NCBI Taxonomy" id="468196"/>
    <lineage>
        <taxon>Eukaryota</taxon>
        <taxon>Metazoa</taxon>
        <taxon>Ecdysozoa</taxon>
        <taxon>Arthropoda</taxon>
        <taxon>Hexapoda</taxon>
        <taxon>Insecta</taxon>
        <taxon>Pterygota</taxon>
        <taxon>Neoptera</taxon>
        <taxon>Paraneoptera</taxon>
        <taxon>Psocodea</taxon>
        <taxon>Troctomorpha</taxon>
        <taxon>Phthiraptera</taxon>
        <taxon>Anoplura</taxon>
        <taxon>Polyplacidae</taxon>
        <taxon>Polyplax</taxon>
    </lineage>
</organism>
<gene>
    <name evidence="2" type="ORF">RUM43_003756</name>
</gene>
<accession>A0AAN8P3M6</accession>
<reference evidence="2 3" key="1">
    <citation type="submission" date="2023-10" db="EMBL/GenBank/DDBJ databases">
        <title>Genomes of two closely related lineages of the louse Polyplax serrata with different host specificities.</title>
        <authorList>
            <person name="Martinu J."/>
            <person name="Tarabai H."/>
            <person name="Stefka J."/>
            <person name="Hypsa V."/>
        </authorList>
    </citation>
    <scope>NUCLEOTIDE SEQUENCE [LARGE SCALE GENOMIC DNA]</scope>
    <source>
        <strain evidence="2">HR10_N</strain>
    </source>
</reference>
<comment type="caution">
    <text evidence="2">The sequence shown here is derived from an EMBL/GenBank/DDBJ whole genome shotgun (WGS) entry which is preliminary data.</text>
</comment>
<evidence type="ECO:0000313" key="3">
    <source>
        <dbReference type="Proteomes" id="UP001372834"/>
    </source>
</evidence>
<sequence>MKIPIFFTESEKQGPENRRYAMIPNRANQTSRTAADTAVGQNCRASLLLAIKGSDEGRVSISIEIQTSISKRIGTKKIGGRKKGEGKEKSCKKIKTGNSGTVGTPWGLQNEAPTSVS</sequence>
<feature type="compositionally biased region" description="Basic and acidic residues" evidence="1">
    <location>
        <begin position="82"/>
        <end position="91"/>
    </location>
</feature>
<feature type="region of interest" description="Disordered" evidence="1">
    <location>
        <begin position="76"/>
        <end position="117"/>
    </location>
</feature>
<evidence type="ECO:0000256" key="1">
    <source>
        <dbReference type="SAM" id="MobiDB-lite"/>
    </source>
</evidence>
<protein>
    <submittedName>
        <fullName evidence="2">Uncharacterized protein</fullName>
    </submittedName>
</protein>
<dbReference type="AlphaFoldDB" id="A0AAN8P3M6"/>
<dbReference type="EMBL" id="JAWJWE010000036">
    <property type="protein sequence ID" value="KAK6629935.1"/>
    <property type="molecule type" value="Genomic_DNA"/>
</dbReference>
<dbReference type="Proteomes" id="UP001372834">
    <property type="component" value="Unassembled WGS sequence"/>
</dbReference>
<proteinExistence type="predicted"/>